<dbReference type="Proteomes" id="UP000727456">
    <property type="component" value="Unassembled WGS sequence"/>
</dbReference>
<dbReference type="Gene3D" id="3.40.250.10">
    <property type="entry name" value="Rhodanese-like domain"/>
    <property type="match status" value="2"/>
</dbReference>
<sequence length="280" mass="29348">MDLLVSTQWLADHLGDPDLVILDATYHALEPEKDAAADYAAAHIPGALHLDLAQLKDGNDPVPGQAPGQAQMAARLAALGIGEGARIVIYDSAPHKTSARAWWLTQLYGLSDVALLDGGLAKWRAEGRPIETGAPSDPGGGGVPIERHSDRVRTLAEMKTLVAEGGTQILDARSAARFTGAEPDPRAGVAAGHIPGSANLPYGRLFEADGTWKRGDALASEFEAAGIDLDRPVITTCGSGVTASILLFGLALLGRDHWALYDGSWSEWGALPDTPKDVGL</sequence>
<feature type="domain" description="Rhodanese" evidence="3">
    <location>
        <begin position="15"/>
        <end position="132"/>
    </location>
</feature>
<dbReference type="EC" id="2.8.1.2" evidence="4"/>
<dbReference type="CDD" id="cd01448">
    <property type="entry name" value="TST_Repeat_1"/>
    <property type="match status" value="1"/>
</dbReference>
<dbReference type="SUPFAM" id="SSF52821">
    <property type="entry name" value="Rhodanese/Cell cycle control phosphatase"/>
    <property type="match status" value="2"/>
</dbReference>
<dbReference type="InterPro" id="IPR045078">
    <property type="entry name" value="TST/MPST-like"/>
</dbReference>
<evidence type="ECO:0000313" key="5">
    <source>
        <dbReference type="Proteomes" id="UP000727456"/>
    </source>
</evidence>
<dbReference type="Pfam" id="PF00581">
    <property type="entry name" value="Rhodanese"/>
    <property type="match status" value="2"/>
</dbReference>
<dbReference type="PANTHER" id="PTHR11364">
    <property type="entry name" value="THIOSULFATE SULFERTANSFERASE"/>
    <property type="match status" value="1"/>
</dbReference>
<dbReference type="EMBL" id="JAAOZC010000003">
    <property type="protein sequence ID" value="NIJ07968.1"/>
    <property type="molecule type" value="Genomic_DNA"/>
</dbReference>
<dbReference type="CDD" id="cd01449">
    <property type="entry name" value="TST_Repeat_2"/>
    <property type="match status" value="1"/>
</dbReference>
<dbReference type="GO" id="GO:0004792">
    <property type="term" value="F:thiosulfate-cyanide sulfurtransferase activity"/>
    <property type="evidence" value="ECO:0007669"/>
    <property type="project" value="UniProtKB-EC"/>
</dbReference>
<dbReference type="GO" id="GO:0016784">
    <property type="term" value="F:3-mercaptopyruvate sulfurtransferase activity"/>
    <property type="evidence" value="ECO:0007669"/>
    <property type="project" value="UniProtKB-EC"/>
</dbReference>
<keyword evidence="2" id="KW-0677">Repeat</keyword>
<dbReference type="EC" id="2.8.1.1" evidence="4"/>
<protein>
    <submittedName>
        <fullName evidence="4">Thiosulfate/3-mercaptopyruvate sulfurtransferase</fullName>
        <ecNumber evidence="4">2.8.1.1</ecNumber>
        <ecNumber evidence="4">2.8.1.2</ecNumber>
    </submittedName>
</protein>
<evidence type="ECO:0000313" key="4">
    <source>
        <dbReference type="EMBL" id="NIJ07968.1"/>
    </source>
</evidence>
<evidence type="ECO:0000256" key="2">
    <source>
        <dbReference type="ARBA" id="ARBA00022737"/>
    </source>
</evidence>
<dbReference type="InterPro" id="IPR001307">
    <property type="entry name" value="Thiosulphate_STrfase_CS"/>
</dbReference>
<dbReference type="InterPro" id="IPR036873">
    <property type="entry name" value="Rhodanese-like_dom_sf"/>
</dbReference>
<dbReference type="PROSITE" id="PS00380">
    <property type="entry name" value="RHODANESE_1"/>
    <property type="match status" value="1"/>
</dbReference>
<keyword evidence="1 4" id="KW-0808">Transferase</keyword>
<dbReference type="PANTHER" id="PTHR11364:SF27">
    <property type="entry name" value="SULFURTRANSFERASE"/>
    <property type="match status" value="1"/>
</dbReference>
<accession>A0ABX0TSA8</accession>
<dbReference type="SMART" id="SM00450">
    <property type="entry name" value="RHOD"/>
    <property type="match status" value="2"/>
</dbReference>
<reference evidence="4 5" key="1">
    <citation type="submission" date="2020-03" db="EMBL/GenBank/DDBJ databases">
        <title>Genomic Encyclopedia of Type Strains, Phase III (KMG-III): the genomes of soil and plant-associated and newly described type strains.</title>
        <authorList>
            <person name="Whitman W."/>
        </authorList>
    </citation>
    <scope>NUCLEOTIDE SEQUENCE [LARGE SCALE GENOMIC DNA]</scope>
    <source>
        <strain evidence="4 5">CECT 8804</strain>
    </source>
</reference>
<evidence type="ECO:0000256" key="1">
    <source>
        <dbReference type="ARBA" id="ARBA00022679"/>
    </source>
</evidence>
<feature type="domain" description="Rhodanese" evidence="3">
    <location>
        <begin position="163"/>
        <end position="277"/>
    </location>
</feature>
<organism evidence="4 5">
    <name type="scientific">Sphingomonas vulcanisoli</name>
    <dbReference type="NCBI Taxonomy" id="1658060"/>
    <lineage>
        <taxon>Bacteria</taxon>
        <taxon>Pseudomonadati</taxon>
        <taxon>Pseudomonadota</taxon>
        <taxon>Alphaproteobacteria</taxon>
        <taxon>Sphingomonadales</taxon>
        <taxon>Sphingomonadaceae</taxon>
        <taxon>Sphingomonas</taxon>
    </lineage>
</organism>
<evidence type="ECO:0000259" key="3">
    <source>
        <dbReference type="PROSITE" id="PS50206"/>
    </source>
</evidence>
<dbReference type="PROSITE" id="PS50206">
    <property type="entry name" value="RHODANESE_3"/>
    <property type="match status" value="2"/>
</dbReference>
<comment type="caution">
    <text evidence="4">The sequence shown here is derived from an EMBL/GenBank/DDBJ whole genome shotgun (WGS) entry which is preliminary data.</text>
</comment>
<proteinExistence type="predicted"/>
<dbReference type="InterPro" id="IPR001763">
    <property type="entry name" value="Rhodanese-like_dom"/>
</dbReference>
<name>A0ABX0TSA8_9SPHN</name>
<dbReference type="RefSeq" id="WP_167072809.1">
    <property type="nucleotide sequence ID" value="NZ_JAAOZC010000003.1"/>
</dbReference>
<keyword evidence="5" id="KW-1185">Reference proteome</keyword>
<gene>
    <name evidence="4" type="ORF">FHS31_001578</name>
</gene>